<evidence type="ECO:0000256" key="1">
    <source>
        <dbReference type="ARBA" id="ARBA00004496"/>
    </source>
</evidence>
<dbReference type="Pfam" id="PF02742">
    <property type="entry name" value="Fe_dep_repr_C"/>
    <property type="match status" value="1"/>
</dbReference>
<dbReference type="PATRIC" id="fig|322095.3.peg.973"/>
<dbReference type="SUPFAM" id="SSF50037">
    <property type="entry name" value="C-terminal domain of transcriptional repressors"/>
    <property type="match status" value="1"/>
</dbReference>
<dbReference type="GO" id="GO:0005737">
    <property type="term" value="C:cytoplasm"/>
    <property type="evidence" value="ECO:0007669"/>
    <property type="project" value="UniProtKB-SubCell"/>
</dbReference>
<dbReference type="Proteomes" id="UP000070224">
    <property type="component" value="Unassembled WGS sequence"/>
</dbReference>
<dbReference type="EMBL" id="LSDK01000067">
    <property type="protein sequence ID" value="KXB76357.1"/>
    <property type="molecule type" value="Genomic_DNA"/>
</dbReference>
<gene>
    <name evidence="5" type="ORF">HMPREF3185_00986</name>
</gene>
<evidence type="ECO:0000259" key="4">
    <source>
        <dbReference type="SMART" id="SM00899"/>
    </source>
</evidence>
<dbReference type="InterPro" id="IPR008988">
    <property type="entry name" value="Transcriptional_repressor_C"/>
</dbReference>
<evidence type="ECO:0000313" key="5">
    <source>
        <dbReference type="EMBL" id="KXB76357.1"/>
    </source>
</evidence>
<dbReference type="InterPro" id="IPR036388">
    <property type="entry name" value="WH-like_DNA-bd_sf"/>
</dbReference>
<dbReference type="GO" id="GO:0046914">
    <property type="term" value="F:transition metal ion binding"/>
    <property type="evidence" value="ECO:0007669"/>
    <property type="project" value="InterPro"/>
</dbReference>
<dbReference type="STRING" id="322095.HMPREF3185_00986"/>
<name>A0A134B8U4_9PORP</name>
<dbReference type="InterPro" id="IPR036421">
    <property type="entry name" value="Fe_dep_repressor_sf"/>
</dbReference>
<feature type="domain" description="Ferrous iron transporter FeoA-like" evidence="4">
    <location>
        <begin position="250"/>
        <end position="324"/>
    </location>
</feature>
<dbReference type="InterPro" id="IPR001367">
    <property type="entry name" value="Fe_dep_repressor"/>
</dbReference>
<accession>A0A134B8U4</accession>
<dbReference type="InterPro" id="IPR050536">
    <property type="entry name" value="DtxR_MntR_Metal-Reg"/>
</dbReference>
<evidence type="ECO:0000256" key="2">
    <source>
        <dbReference type="ARBA" id="ARBA00011738"/>
    </source>
</evidence>
<organism evidence="5 6">
    <name type="scientific">Porphyromonas somerae</name>
    <dbReference type="NCBI Taxonomy" id="322095"/>
    <lineage>
        <taxon>Bacteria</taxon>
        <taxon>Pseudomonadati</taxon>
        <taxon>Bacteroidota</taxon>
        <taxon>Bacteroidia</taxon>
        <taxon>Bacteroidales</taxon>
        <taxon>Porphyromonadaceae</taxon>
        <taxon>Porphyromonas</taxon>
    </lineage>
</organism>
<dbReference type="SMART" id="SM00529">
    <property type="entry name" value="HTH_DTXR"/>
    <property type="match status" value="1"/>
</dbReference>
<dbReference type="PANTHER" id="PTHR33238:SF11">
    <property type="entry name" value="TRANSCRIPTIONAL REGULATOR MNTR"/>
    <property type="match status" value="1"/>
</dbReference>
<reference evidence="6" key="1">
    <citation type="submission" date="2016-01" db="EMBL/GenBank/DDBJ databases">
        <authorList>
            <person name="Mitreva M."/>
            <person name="Pepin K.H."/>
            <person name="Mihindukulasuriya K.A."/>
            <person name="Fulton R."/>
            <person name="Fronick C."/>
            <person name="O'Laughlin M."/>
            <person name="Miner T."/>
            <person name="Herter B."/>
            <person name="Rosa B.A."/>
            <person name="Cordes M."/>
            <person name="Tomlinson C."/>
            <person name="Wollam A."/>
            <person name="Palsikar V.B."/>
            <person name="Mardis E.R."/>
            <person name="Wilson R.K."/>
        </authorList>
    </citation>
    <scope>NUCLEOTIDE SEQUENCE [LARGE SCALE GENOMIC DNA]</scope>
    <source>
        <strain evidence="6">KA00683</strain>
    </source>
</reference>
<keyword evidence="3" id="KW-0408">Iron</keyword>
<dbReference type="GO" id="GO:0046983">
    <property type="term" value="F:protein dimerization activity"/>
    <property type="evidence" value="ECO:0007669"/>
    <property type="project" value="InterPro"/>
</dbReference>
<dbReference type="RefSeq" id="WP_060935327.1">
    <property type="nucleotide sequence ID" value="NZ_KQ960440.1"/>
</dbReference>
<comment type="subunit">
    <text evidence="2">Homodimer.</text>
</comment>
<dbReference type="SMART" id="SM00899">
    <property type="entry name" value="FeoA"/>
    <property type="match status" value="1"/>
</dbReference>
<proteinExistence type="predicted"/>
<dbReference type="OrthoDB" id="9791355at2"/>
<dbReference type="InterPro" id="IPR038157">
    <property type="entry name" value="FeoA_core_dom"/>
</dbReference>
<dbReference type="InterPro" id="IPR022689">
    <property type="entry name" value="Iron_dep_repressor"/>
</dbReference>
<dbReference type="InterPro" id="IPR007167">
    <property type="entry name" value="Fe-transptr_FeoA-like"/>
</dbReference>
<dbReference type="Pfam" id="PF04023">
    <property type="entry name" value="FeoA"/>
    <property type="match status" value="1"/>
</dbReference>
<comment type="caution">
    <text evidence="5">The sequence shown here is derived from an EMBL/GenBank/DDBJ whole genome shotgun (WGS) entry which is preliminary data.</text>
</comment>
<dbReference type="PANTHER" id="PTHR33238">
    <property type="entry name" value="IRON (METAL) DEPENDENT REPRESSOR, DTXR FAMILY"/>
    <property type="match status" value="1"/>
</dbReference>
<evidence type="ECO:0000256" key="3">
    <source>
        <dbReference type="ARBA" id="ARBA00023004"/>
    </source>
</evidence>
<dbReference type="AlphaFoldDB" id="A0A134B8U4"/>
<protein>
    <submittedName>
        <fullName evidence="5">FeoA domain protein</fullName>
    </submittedName>
</protein>
<dbReference type="GO" id="GO:0003700">
    <property type="term" value="F:DNA-binding transcription factor activity"/>
    <property type="evidence" value="ECO:0007669"/>
    <property type="project" value="InterPro"/>
</dbReference>
<evidence type="ECO:0000313" key="6">
    <source>
        <dbReference type="Proteomes" id="UP000070224"/>
    </source>
</evidence>
<dbReference type="Gene3D" id="2.30.30.90">
    <property type="match status" value="1"/>
</dbReference>
<dbReference type="SUPFAM" id="SSF47979">
    <property type="entry name" value="Iron-dependent repressor protein, dimerization domain"/>
    <property type="match status" value="1"/>
</dbReference>
<comment type="subcellular location">
    <subcellularLocation>
        <location evidence="1">Cytoplasm</location>
    </subcellularLocation>
</comment>
<dbReference type="Gene3D" id="1.10.10.10">
    <property type="entry name" value="Winged helix-like DNA-binding domain superfamily/Winged helix DNA-binding domain"/>
    <property type="match status" value="1"/>
</dbReference>
<keyword evidence="6" id="KW-1185">Reference proteome</keyword>
<sequence length="331" mass="38182">MKRRRTFDLVSYLQRLHLLPERLTRKTEAEDLLKQLYDHEKSTGKAPDRLTSRDLHLSPEQLEALQRELEREGLTEPGALRLTEAGRQRALELTRAHRLYELYLAEHSGYAPEDWHRIAHAEEHKLTEREHERIARLLGNPLFDPHGDPIPTSQGTEPAIPHSLSIEELTEGQWYYVEHIEDDEPESFRLLIDAGLTRDSLFRLNRLESARSQIYYEGEVLEFPTFAFVALTLRHAKEEELKESHSEDTIRLTRLPEGMEATILGLSPSCRGAMRRRLMDLGFVRGSSIRIDMHSPLGNPTAYIVRGAAIALRHDQARYILIQRPHASATE</sequence>